<dbReference type="InParanoid" id="A0BTG4"/>
<feature type="coiled-coil region" evidence="1">
    <location>
        <begin position="348"/>
        <end position="375"/>
    </location>
</feature>
<accession>A0BTG4</accession>
<dbReference type="AlphaFoldDB" id="A0BTG4"/>
<dbReference type="OMA" id="VEGPYEK"/>
<dbReference type="HOGENOM" id="CLU_629240_0_0_1"/>
<dbReference type="Proteomes" id="UP000000600">
    <property type="component" value="Unassembled WGS sequence"/>
</dbReference>
<evidence type="ECO:0000313" key="3">
    <source>
        <dbReference type="Proteomes" id="UP000000600"/>
    </source>
</evidence>
<dbReference type="GeneID" id="5015013"/>
<organism evidence="2 3">
    <name type="scientific">Paramecium tetraurelia</name>
    <dbReference type="NCBI Taxonomy" id="5888"/>
    <lineage>
        <taxon>Eukaryota</taxon>
        <taxon>Sar</taxon>
        <taxon>Alveolata</taxon>
        <taxon>Ciliophora</taxon>
        <taxon>Intramacronucleata</taxon>
        <taxon>Oligohymenophorea</taxon>
        <taxon>Peniculida</taxon>
        <taxon>Parameciidae</taxon>
        <taxon>Paramecium</taxon>
    </lineage>
</organism>
<gene>
    <name evidence="2" type="ORF">GSPATT00032063001</name>
</gene>
<name>A0BTG4_PARTE</name>
<dbReference type="RefSeq" id="XP_001429229.1">
    <property type="nucleotide sequence ID" value="XM_001429192.1"/>
</dbReference>
<dbReference type="KEGG" id="ptm:GSPATT00032063001"/>
<evidence type="ECO:0000256" key="1">
    <source>
        <dbReference type="SAM" id="Coils"/>
    </source>
</evidence>
<keyword evidence="1" id="KW-0175">Coiled coil</keyword>
<proteinExistence type="predicted"/>
<reference evidence="2 3" key="1">
    <citation type="journal article" date="2006" name="Nature">
        <title>Global trends of whole-genome duplications revealed by the ciliate Paramecium tetraurelia.</title>
        <authorList>
            <consortium name="Genoscope"/>
            <person name="Aury J.-M."/>
            <person name="Jaillon O."/>
            <person name="Duret L."/>
            <person name="Noel B."/>
            <person name="Jubin C."/>
            <person name="Porcel B.M."/>
            <person name="Segurens B."/>
            <person name="Daubin V."/>
            <person name="Anthouard V."/>
            <person name="Aiach N."/>
            <person name="Arnaiz O."/>
            <person name="Billaut A."/>
            <person name="Beisson J."/>
            <person name="Blanc I."/>
            <person name="Bouhouche K."/>
            <person name="Camara F."/>
            <person name="Duharcourt S."/>
            <person name="Guigo R."/>
            <person name="Gogendeau D."/>
            <person name="Katinka M."/>
            <person name="Keller A.-M."/>
            <person name="Kissmehl R."/>
            <person name="Klotz C."/>
            <person name="Koll F."/>
            <person name="Le Moue A."/>
            <person name="Lepere C."/>
            <person name="Malinsky S."/>
            <person name="Nowacki M."/>
            <person name="Nowak J.K."/>
            <person name="Plattner H."/>
            <person name="Poulain J."/>
            <person name="Ruiz F."/>
            <person name="Serrano V."/>
            <person name="Zagulski M."/>
            <person name="Dessen P."/>
            <person name="Betermier M."/>
            <person name="Weissenbach J."/>
            <person name="Scarpelli C."/>
            <person name="Schachter V."/>
            <person name="Sperling L."/>
            <person name="Meyer E."/>
            <person name="Cohen J."/>
            <person name="Wincker P."/>
        </authorList>
    </citation>
    <scope>NUCLEOTIDE SEQUENCE [LARGE SCALE GENOMIC DNA]</scope>
    <source>
        <strain evidence="2 3">Stock d4-2</strain>
    </source>
</reference>
<keyword evidence="3" id="KW-1185">Reference proteome</keyword>
<sequence>MDRELISITITNYKSDENVEGPYEKQFRSDCTMAQVLQEFGLDSALIVGYKDIIESNKILKKVYEESPQFISQGYQPKQLQLKIIHQQNNLQGNTKCKFYIKNVVDQPFIEYILVDQNYTICSKIKAENSVIHNNKIADREEQFKNIQSDHQIELSIIPNSEGEIDKLSQMQVQIFSDQIQNHGSYKDGNVIREKLLYLEIEEKSIIIQSLIEKFNNKNNDNIFAPLKQQRDFGILKENCKIISETESLCKLIGLRNEKQGNHLQQRADEQKRIVNVFYNGKQILHEIFEKDDEVKAIDNKLPEELRGKVDFIIPDNVVVQEYQELGELSYNVNDEINLQVINRQVLYDKMETVLKQALQQVQKLKQDQNDIEIREDQNDIKIKQELSAYSLILEKDQTIDRLQQVIEQLRFKKSKQEQILEIQNITETVSKQIDT</sequence>
<dbReference type="OrthoDB" id="10431455at2759"/>
<dbReference type="EMBL" id="CT868016">
    <property type="protein sequence ID" value="CAK61831.1"/>
    <property type="molecule type" value="Genomic_DNA"/>
</dbReference>
<evidence type="ECO:0000313" key="2">
    <source>
        <dbReference type="EMBL" id="CAK61831.1"/>
    </source>
</evidence>
<protein>
    <submittedName>
        <fullName evidence="2">Uncharacterized protein</fullName>
    </submittedName>
</protein>